<feature type="coiled-coil region" evidence="1">
    <location>
        <begin position="222"/>
        <end position="280"/>
    </location>
</feature>
<evidence type="ECO:0000313" key="3">
    <source>
        <dbReference type="Proteomes" id="UP000187485"/>
    </source>
</evidence>
<comment type="caution">
    <text evidence="2">The sequence shown here is derived from an EMBL/GenBank/DDBJ whole genome shotgun (WGS) entry which is preliminary data.</text>
</comment>
<protein>
    <recommendedName>
        <fullName evidence="4">Phage-shock protein</fullName>
    </recommendedName>
</protein>
<accession>A0A1L8CW26</accession>
<dbReference type="Proteomes" id="UP000187485">
    <property type="component" value="Unassembled WGS sequence"/>
</dbReference>
<feature type="coiled-coil region" evidence="1">
    <location>
        <begin position="309"/>
        <end position="421"/>
    </location>
</feature>
<keyword evidence="1" id="KW-0175">Coiled coil</keyword>
<organism evidence="2 3">
    <name type="scientific">Carboxydothermus pertinax</name>
    <dbReference type="NCBI Taxonomy" id="870242"/>
    <lineage>
        <taxon>Bacteria</taxon>
        <taxon>Bacillati</taxon>
        <taxon>Bacillota</taxon>
        <taxon>Clostridia</taxon>
        <taxon>Thermoanaerobacterales</taxon>
        <taxon>Thermoanaerobacteraceae</taxon>
        <taxon>Carboxydothermus</taxon>
    </lineage>
</organism>
<evidence type="ECO:0000313" key="2">
    <source>
        <dbReference type="EMBL" id="GAV23126.1"/>
    </source>
</evidence>
<dbReference type="RefSeq" id="WP_075859576.1">
    <property type="nucleotide sequence ID" value="NZ_BDJK01000029.1"/>
</dbReference>
<evidence type="ECO:0000256" key="1">
    <source>
        <dbReference type="SAM" id="Coils"/>
    </source>
</evidence>
<dbReference type="STRING" id="870242.cpu_16360"/>
<reference evidence="3" key="1">
    <citation type="submission" date="2016-12" db="EMBL/GenBank/DDBJ databases">
        <title>Draft Genome Sequences od Carboxydothermus pertinax and islandicus, Hydrogenogenic Carboxydotrophic Bacteria.</title>
        <authorList>
            <person name="Fukuyama Y."/>
            <person name="Ohmae K."/>
            <person name="Yoneda Y."/>
            <person name="Yoshida T."/>
            <person name="Sako Y."/>
        </authorList>
    </citation>
    <scope>NUCLEOTIDE SEQUENCE [LARGE SCALE GENOMIC DNA]</scope>
    <source>
        <strain evidence="3">Ug1</strain>
    </source>
</reference>
<gene>
    <name evidence="2" type="ORF">cpu_16360</name>
</gene>
<evidence type="ECO:0008006" key="4">
    <source>
        <dbReference type="Google" id="ProtNLM"/>
    </source>
</evidence>
<dbReference type="OrthoDB" id="1719569at2"/>
<dbReference type="AlphaFoldDB" id="A0A1L8CW26"/>
<sequence>MRLAKNLNSLTDILKTVLCYFPYLSEEELVGYVRAKMLKELSYKEILEKTRNCLQQNPCFFLNEDGFWAVRKEGLRENDSFFKQILISKKSQKYTFKDKKNKKVQQLSRDSRFVQLDDGSWALTYWVINESDFLLREKVARELMIEELTLEKLAKRLNSCEAKVLNVLKKYPFFEQNQYGFYQINHKLKKAYAQASLKYMDAIRKIKKFYQKEKLKVNSHWLSQAQEALEQAAAAKVMYQKNQEELTELMEKVAEKDFLLALRREELIRLSREKEKLKRKADSILYQCRLWHARYQRVIRDKEELLVIKEKLENSVVNMFQKLNAYREKDKENRQKLFELKNNFGEKVAKLEKEVIEVQEQLKKAEESWQKKEKKLRQDLERYSLDLGFLLNEKESLEKREKELLEEIKEQKQILKHYEELLSKPIIRVLCKLINWWQRITVTS</sequence>
<dbReference type="EMBL" id="BDJK01000029">
    <property type="protein sequence ID" value="GAV23126.1"/>
    <property type="molecule type" value="Genomic_DNA"/>
</dbReference>
<proteinExistence type="predicted"/>
<keyword evidence="3" id="KW-1185">Reference proteome</keyword>
<name>A0A1L8CW26_9THEO</name>